<keyword evidence="9" id="KW-1185">Reference proteome</keyword>
<evidence type="ECO:0000256" key="2">
    <source>
        <dbReference type="ARBA" id="ARBA00023037"/>
    </source>
</evidence>
<dbReference type="GO" id="GO:0007229">
    <property type="term" value="P:integrin-mediated signaling pathway"/>
    <property type="evidence" value="ECO:0007669"/>
    <property type="project" value="UniProtKB-KW"/>
</dbReference>
<keyword evidence="5" id="KW-0812">Transmembrane</keyword>
<gene>
    <name evidence="8" type="ORF">NQ318_023090</name>
</gene>
<dbReference type="GO" id="GO:0007160">
    <property type="term" value="P:cell-matrix adhesion"/>
    <property type="evidence" value="ECO:0007669"/>
    <property type="project" value="TreeGrafter"/>
</dbReference>
<sequence>MRKQLIIRDNICDDVKRYFRVNYTLENNKYHSPILNKTSVKDFEANFQRKCGDDDICESFIVVSAGTNLTNDLTKVIAIDRHTYIYRVFLQENENGIYKVDVIDQEFVLQVNVTNLGEAAYEAKLFVVHPSALSYIALHDNTNAKCSVTNKTFVNCEIGNPFQGNVSLKLRFEILKDTKEQTLELRAFVNSTSNELSKKTSQSVRAILQKIADFQIRGYSKYYQLKKNLCGREGGVEWVTQMVLYLLLEHGLGMLQESIFKFILWRRNYRESALKHLEDIGAKVTHKYQIDNNGQWDLTDVKINILWPLQISTGLDTEDRPGKWLLYLESVPVVSGNGIDGYCEVLDRAKVNELNLTLSKPNDEPENLMLSDSFSLTNQTAHTRKGEIAIYLLFELEICGFEFSVAYKSQKKRMMGCKLGFEGDKRFEVGRKGFKHPQEGFSESPRAFRPAYNLTAGRCKHEDCISGTAKCSEIICTIRKLNKENQAFVDVRSRIWNSTLVEDYSNVDWVVIKSTAEVEISDKTFNISSNSVQIYSVKRCTESRADIQIETGGPWSGPRSFPALRSPEQSGKAAVIFPGASTYVYQTTRSADIEEGRGRTGPAFVTAETIAYPQNILQDRGVNWWIIGGAVLAGLLLLIVLVVILYKCGFFKRKRISKDPTLSGNLQKKGESDQLLADK</sequence>
<dbReference type="PROSITE" id="PS00242">
    <property type="entry name" value="INTEGRIN_ALPHA"/>
    <property type="match status" value="1"/>
</dbReference>
<dbReference type="EMBL" id="JAPWTK010001310">
    <property type="protein sequence ID" value="KAJ8933057.1"/>
    <property type="molecule type" value="Genomic_DNA"/>
</dbReference>
<name>A0AAV8X3S2_9CUCU</name>
<dbReference type="PANTHER" id="PTHR23220">
    <property type="entry name" value="INTEGRIN ALPHA"/>
    <property type="match status" value="1"/>
</dbReference>
<evidence type="ECO:0000256" key="4">
    <source>
        <dbReference type="ARBA" id="ARBA00023180"/>
    </source>
</evidence>
<organism evidence="8 9">
    <name type="scientific">Aromia moschata</name>
    <dbReference type="NCBI Taxonomy" id="1265417"/>
    <lineage>
        <taxon>Eukaryota</taxon>
        <taxon>Metazoa</taxon>
        <taxon>Ecdysozoa</taxon>
        <taxon>Arthropoda</taxon>
        <taxon>Hexapoda</taxon>
        <taxon>Insecta</taxon>
        <taxon>Pterygota</taxon>
        <taxon>Neoptera</taxon>
        <taxon>Endopterygota</taxon>
        <taxon>Coleoptera</taxon>
        <taxon>Polyphaga</taxon>
        <taxon>Cucujiformia</taxon>
        <taxon>Chrysomeloidea</taxon>
        <taxon>Cerambycidae</taxon>
        <taxon>Cerambycinae</taxon>
        <taxon>Callichromatini</taxon>
        <taxon>Aromia</taxon>
    </lineage>
</organism>
<protein>
    <recommendedName>
        <fullName evidence="10">Integrin alpha-2 domain-containing protein</fullName>
    </recommendedName>
</protein>
<evidence type="ECO:0000256" key="1">
    <source>
        <dbReference type="ARBA" id="ARBA00004479"/>
    </source>
</evidence>
<dbReference type="InterPro" id="IPR032695">
    <property type="entry name" value="Integrin_dom_sf"/>
</dbReference>
<dbReference type="Gene3D" id="2.60.40.1530">
    <property type="entry name" value="ntegrin, alpha v. Chain A, domain 4"/>
    <property type="match status" value="1"/>
</dbReference>
<comment type="subcellular location">
    <subcellularLocation>
        <location evidence="1">Membrane</location>
        <topology evidence="1">Single-pass type I membrane protein</topology>
    </subcellularLocation>
</comment>
<proteinExistence type="predicted"/>
<dbReference type="GO" id="GO:0007157">
    <property type="term" value="P:heterophilic cell-cell adhesion via plasma membrane cell adhesion molecules"/>
    <property type="evidence" value="ECO:0007669"/>
    <property type="project" value="UniProtKB-ARBA"/>
</dbReference>
<accession>A0AAV8X3S2</accession>
<feature type="domain" description="Integrin alpha third immunoglobulin-like" evidence="7">
    <location>
        <begin position="270"/>
        <end position="527"/>
    </location>
</feature>
<dbReference type="Proteomes" id="UP001162162">
    <property type="component" value="Unassembled WGS sequence"/>
</dbReference>
<keyword evidence="5" id="KW-1133">Transmembrane helix</keyword>
<dbReference type="GO" id="GO:0008305">
    <property type="term" value="C:integrin complex"/>
    <property type="evidence" value="ECO:0007669"/>
    <property type="project" value="TreeGrafter"/>
</dbReference>
<dbReference type="GO" id="GO:0009897">
    <property type="term" value="C:external side of plasma membrane"/>
    <property type="evidence" value="ECO:0007669"/>
    <property type="project" value="TreeGrafter"/>
</dbReference>
<evidence type="ECO:0000313" key="9">
    <source>
        <dbReference type="Proteomes" id="UP001162162"/>
    </source>
</evidence>
<feature type="domain" description="Integrin alpha second immunoglobulin-like" evidence="6">
    <location>
        <begin position="51"/>
        <end position="204"/>
    </location>
</feature>
<comment type="caution">
    <text evidence="8">The sequence shown here is derived from an EMBL/GenBank/DDBJ whole genome shotgun (WGS) entry which is preliminary data.</text>
</comment>
<keyword evidence="4" id="KW-0325">Glycoprotein</keyword>
<dbReference type="PANTHER" id="PTHR23220:SF122">
    <property type="entry name" value="INTEGRIN ALPHA-PS1"/>
    <property type="match status" value="1"/>
</dbReference>
<keyword evidence="2" id="KW-0401">Integrin</keyword>
<dbReference type="InterPro" id="IPR048286">
    <property type="entry name" value="Integrin_alpha_Ig-like_3"/>
</dbReference>
<evidence type="ECO:0000256" key="5">
    <source>
        <dbReference type="SAM" id="Phobius"/>
    </source>
</evidence>
<reference evidence="8" key="1">
    <citation type="journal article" date="2023" name="Insect Mol. Biol.">
        <title>Genome sequencing provides insights into the evolution of gene families encoding plant cell wall-degrading enzymes in longhorned beetles.</title>
        <authorList>
            <person name="Shin N.R."/>
            <person name="Okamura Y."/>
            <person name="Kirsch R."/>
            <person name="Pauchet Y."/>
        </authorList>
    </citation>
    <scope>NUCLEOTIDE SEQUENCE</scope>
    <source>
        <strain evidence="8">AMC_N1</strain>
    </source>
</reference>
<dbReference type="Pfam" id="PF20806">
    <property type="entry name" value="Integrin_A_Ig_3"/>
    <property type="match status" value="1"/>
</dbReference>
<evidence type="ECO:0000259" key="7">
    <source>
        <dbReference type="Pfam" id="PF20806"/>
    </source>
</evidence>
<evidence type="ECO:0000259" key="6">
    <source>
        <dbReference type="Pfam" id="PF20805"/>
    </source>
</evidence>
<dbReference type="InterPro" id="IPR018184">
    <property type="entry name" value="Integrin_alpha_C_CS"/>
</dbReference>
<keyword evidence="3 5" id="KW-0472">Membrane</keyword>
<dbReference type="AlphaFoldDB" id="A0AAV8X3S2"/>
<dbReference type="SUPFAM" id="SSF69179">
    <property type="entry name" value="Integrin domains"/>
    <property type="match status" value="2"/>
</dbReference>
<evidence type="ECO:0000313" key="8">
    <source>
        <dbReference type="EMBL" id="KAJ8933057.1"/>
    </source>
</evidence>
<feature type="transmembrane region" description="Helical" evidence="5">
    <location>
        <begin position="624"/>
        <end position="646"/>
    </location>
</feature>
<dbReference type="InterPro" id="IPR048285">
    <property type="entry name" value="Integrin_alpha_Ig-like_2"/>
</dbReference>
<evidence type="ECO:0000256" key="3">
    <source>
        <dbReference type="ARBA" id="ARBA00023136"/>
    </source>
</evidence>
<dbReference type="Gene3D" id="1.20.5.930">
    <property type="entry name" value="Bicelle-embedded integrin alpha(iib) transmembrane segment"/>
    <property type="match status" value="1"/>
</dbReference>
<dbReference type="Gene3D" id="2.60.40.1510">
    <property type="entry name" value="ntegrin, alpha v. Chain A, domain 3"/>
    <property type="match status" value="1"/>
</dbReference>
<dbReference type="GO" id="GO:0005178">
    <property type="term" value="F:integrin binding"/>
    <property type="evidence" value="ECO:0007669"/>
    <property type="project" value="TreeGrafter"/>
</dbReference>
<dbReference type="Pfam" id="PF20805">
    <property type="entry name" value="Integrin_A_Ig_2"/>
    <property type="match status" value="1"/>
</dbReference>
<dbReference type="GO" id="GO:0033627">
    <property type="term" value="P:cell adhesion mediated by integrin"/>
    <property type="evidence" value="ECO:0007669"/>
    <property type="project" value="TreeGrafter"/>
</dbReference>
<evidence type="ECO:0008006" key="10">
    <source>
        <dbReference type="Google" id="ProtNLM"/>
    </source>
</evidence>